<dbReference type="GO" id="GO:0005886">
    <property type="term" value="C:plasma membrane"/>
    <property type="evidence" value="ECO:0007669"/>
    <property type="project" value="UniProtKB-SubCell"/>
</dbReference>
<comment type="caution">
    <text evidence="6">The sequence shown here is derived from an EMBL/GenBank/DDBJ whole genome shotgun (WGS) entry which is preliminary data.</text>
</comment>
<protein>
    <recommendedName>
        <fullName evidence="5">Probable membrane transporter protein</fullName>
    </recommendedName>
</protein>
<dbReference type="AlphaFoldDB" id="A0A8J3H599"/>
<evidence type="ECO:0000256" key="5">
    <source>
        <dbReference type="RuleBase" id="RU363041"/>
    </source>
</evidence>
<keyword evidence="7" id="KW-1185">Reference proteome</keyword>
<feature type="transmembrane region" description="Helical" evidence="5">
    <location>
        <begin position="243"/>
        <end position="265"/>
    </location>
</feature>
<feature type="transmembrane region" description="Helical" evidence="5">
    <location>
        <begin position="80"/>
        <end position="101"/>
    </location>
</feature>
<keyword evidence="5" id="KW-1003">Cell membrane</keyword>
<keyword evidence="2 5" id="KW-0812">Transmembrane</keyword>
<evidence type="ECO:0000256" key="3">
    <source>
        <dbReference type="ARBA" id="ARBA00022989"/>
    </source>
</evidence>
<feature type="transmembrane region" description="Helical" evidence="5">
    <location>
        <begin position="113"/>
        <end position="137"/>
    </location>
</feature>
<name>A0A8J3H599_9RHOB</name>
<dbReference type="RefSeq" id="WP_028093250.1">
    <property type="nucleotide sequence ID" value="NZ_BNAP01000005.1"/>
</dbReference>
<feature type="transmembrane region" description="Helical" evidence="5">
    <location>
        <begin position="214"/>
        <end position="236"/>
    </location>
</feature>
<dbReference type="InterPro" id="IPR002781">
    <property type="entry name" value="TM_pro_TauE-like"/>
</dbReference>
<dbReference type="Proteomes" id="UP000611500">
    <property type="component" value="Unassembled WGS sequence"/>
</dbReference>
<keyword evidence="4 5" id="KW-0472">Membrane</keyword>
<accession>A0A8J3H599</accession>
<feature type="transmembrane region" description="Helical" evidence="5">
    <location>
        <begin position="51"/>
        <end position="73"/>
    </location>
</feature>
<evidence type="ECO:0000256" key="1">
    <source>
        <dbReference type="ARBA" id="ARBA00004141"/>
    </source>
</evidence>
<feature type="transmembrane region" description="Helical" evidence="5">
    <location>
        <begin position="12"/>
        <end position="39"/>
    </location>
</feature>
<organism evidence="6 7">
    <name type="scientific">Pseudodonghicola xiamenensis</name>
    <dbReference type="NCBI Taxonomy" id="337702"/>
    <lineage>
        <taxon>Bacteria</taxon>
        <taxon>Pseudomonadati</taxon>
        <taxon>Pseudomonadota</taxon>
        <taxon>Alphaproteobacteria</taxon>
        <taxon>Rhodobacterales</taxon>
        <taxon>Paracoccaceae</taxon>
        <taxon>Pseudodonghicola</taxon>
    </lineage>
</organism>
<feature type="transmembrane region" description="Helical" evidence="5">
    <location>
        <begin position="175"/>
        <end position="208"/>
    </location>
</feature>
<dbReference type="Pfam" id="PF01925">
    <property type="entry name" value="TauE"/>
    <property type="match status" value="1"/>
</dbReference>
<evidence type="ECO:0000256" key="2">
    <source>
        <dbReference type="ARBA" id="ARBA00022692"/>
    </source>
</evidence>
<sequence>MQTYLPVAEVSVNALLLLGLGGLVGILSGMFGVGGGFLITPLLFFIGVPPSVAVATGANQIVASSFSAVLAHFRKRTVDLSMGTVLLVGGLSGSALGVWIFNYLKSLGQVDLLVSLCYVVFLGIIGGLMFIESLNALRKAHRQGPSKPARRRPRTLIHALPFKMRFRASGQYMSVIPPLLVGFAVGILSAIMGVGGGFIMVPAMIYLLGMPTKVVVGTSLFQIIFVTAFTTMLHAVTNQTVDIVLAVYLILGGVIGAQIGAQIGLKLKAEQLRVLLAAMVLAVCAKLALDLLIEPGELYNLSKVGAM</sequence>
<evidence type="ECO:0000256" key="4">
    <source>
        <dbReference type="ARBA" id="ARBA00023136"/>
    </source>
</evidence>
<comment type="similarity">
    <text evidence="5">Belongs to the 4-toluene sulfonate uptake permease (TSUP) (TC 2.A.102) family.</text>
</comment>
<gene>
    <name evidence="6" type="ORF">GCM10010961_17830</name>
</gene>
<evidence type="ECO:0000313" key="6">
    <source>
        <dbReference type="EMBL" id="GHG88623.1"/>
    </source>
</evidence>
<evidence type="ECO:0000313" key="7">
    <source>
        <dbReference type="Proteomes" id="UP000611500"/>
    </source>
</evidence>
<dbReference type="PANTHER" id="PTHR43701">
    <property type="entry name" value="MEMBRANE TRANSPORTER PROTEIN MJ0441-RELATED"/>
    <property type="match status" value="1"/>
</dbReference>
<proteinExistence type="inferred from homology"/>
<dbReference type="PANTHER" id="PTHR43701:SF12">
    <property type="entry name" value="MEMBRANE TRANSPORTER PROTEIN YTNM-RELATED"/>
    <property type="match status" value="1"/>
</dbReference>
<reference evidence="6" key="1">
    <citation type="journal article" date="2014" name="Int. J. Syst. Evol. Microbiol.">
        <title>Complete genome sequence of Corynebacterium casei LMG S-19264T (=DSM 44701T), isolated from a smear-ripened cheese.</title>
        <authorList>
            <consortium name="US DOE Joint Genome Institute (JGI-PGF)"/>
            <person name="Walter F."/>
            <person name="Albersmeier A."/>
            <person name="Kalinowski J."/>
            <person name="Ruckert C."/>
        </authorList>
    </citation>
    <scope>NUCLEOTIDE SEQUENCE</scope>
    <source>
        <strain evidence="6">CGMCC 1.7081</strain>
    </source>
</reference>
<dbReference type="EMBL" id="BNAP01000005">
    <property type="protein sequence ID" value="GHG88623.1"/>
    <property type="molecule type" value="Genomic_DNA"/>
</dbReference>
<keyword evidence="3 5" id="KW-1133">Transmembrane helix</keyword>
<dbReference type="InterPro" id="IPR051598">
    <property type="entry name" value="TSUP/Inactive_protease-like"/>
</dbReference>
<comment type="subcellular location">
    <subcellularLocation>
        <location evidence="5">Cell membrane</location>
        <topology evidence="5">Multi-pass membrane protein</topology>
    </subcellularLocation>
    <subcellularLocation>
        <location evidence="1">Membrane</location>
        <topology evidence="1">Multi-pass membrane protein</topology>
    </subcellularLocation>
</comment>
<reference evidence="6" key="2">
    <citation type="submission" date="2020-09" db="EMBL/GenBank/DDBJ databases">
        <authorList>
            <person name="Sun Q."/>
            <person name="Zhou Y."/>
        </authorList>
    </citation>
    <scope>NUCLEOTIDE SEQUENCE</scope>
    <source>
        <strain evidence="6">CGMCC 1.7081</strain>
    </source>
</reference>